<keyword evidence="4" id="KW-1185">Reference proteome</keyword>
<gene>
    <name evidence="3" type="ORF">Z520_10946</name>
</gene>
<keyword evidence="2" id="KW-0812">Transmembrane</keyword>
<feature type="transmembrane region" description="Helical" evidence="2">
    <location>
        <begin position="46"/>
        <end position="64"/>
    </location>
</feature>
<evidence type="ECO:0000256" key="1">
    <source>
        <dbReference type="SAM" id="MobiDB-lite"/>
    </source>
</evidence>
<evidence type="ECO:0000313" key="4">
    <source>
        <dbReference type="Proteomes" id="UP000053411"/>
    </source>
</evidence>
<proteinExistence type="predicted"/>
<organism evidence="3 4">
    <name type="scientific">Fonsecaea multimorphosa CBS 102226</name>
    <dbReference type="NCBI Taxonomy" id="1442371"/>
    <lineage>
        <taxon>Eukaryota</taxon>
        <taxon>Fungi</taxon>
        <taxon>Dikarya</taxon>
        <taxon>Ascomycota</taxon>
        <taxon>Pezizomycotina</taxon>
        <taxon>Eurotiomycetes</taxon>
        <taxon>Chaetothyriomycetidae</taxon>
        <taxon>Chaetothyriales</taxon>
        <taxon>Herpotrichiellaceae</taxon>
        <taxon>Fonsecaea</taxon>
    </lineage>
</organism>
<evidence type="ECO:0000313" key="3">
    <source>
        <dbReference type="EMBL" id="KIX93303.1"/>
    </source>
</evidence>
<dbReference type="GeneID" id="27716692"/>
<dbReference type="VEuPathDB" id="FungiDB:Z520_10946"/>
<dbReference type="STRING" id="1442371.A0A0D2KA64"/>
<keyword evidence="2" id="KW-0472">Membrane</keyword>
<dbReference type="RefSeq" id="XP_016627426.1">
    <property type="nucleotide sequence ID" value="XM_016781437.1"/>
</dbReference>
<feature type="region of interest" description="Disordered" evidence="1">
    <location>
        <begin position="1"/>
        <end position="30"/>
    </location>
</feature>
<dbReference type="Proteomes" id="UP000053411">
    <property type="component" value="Unassembled WGS sequence"/>
</dbReference>
<protein>
    <submittedName>
        <fullName evidence="3">Uncharacterized protein</fullName>
    </submittedName>
</protein>
<dbReference type="EMBL" id="KN848095">
    <property type="protein sequence ID" value="KIX93303.1"/>
    <property type="molecule type" value="Genomic_DNA"/>
</dbReference>
<dbReference type="AlphaFoldDB" id="A0A0D2KA64"/>
<name>A0A0D2KA64_9EURO</name>
<evidence type="ECO:0000256" key="2">
    <source>
        <dbReference type="SAM" id="Phobius"/>
    </source>
</evidence>
<sequence length="80" mass="8823">MDDDDVEDEPGTKLPAAEDQIEAPSKDISAIEESSSPVEGLVTQAYMQKGVFFLLIMLVVVVIVKRRRTPSQKLDDKSMA</sequence>
<accession>A0A0D2KA64</accession>
<reference evidence="3 4" key="1">
    <citation type="submission" date="2015-01" db="EMBL/GenBank/DDBJ databases">
        <title>The Genome Sequence of Fonsecaea multimorphosa CBS 102226.</title>
        <authorList>
            <consortium name="The Broad Institute Genomics Platform"/>
            <person name="Cuomo C."/>
            <person name="de Hoog S."/>
            <person name="Gorbushina A."/>
            <person name="Stielow B."/>
            <person name="Teixiera M."/>
            <person name="Abouelleil A."/>
            <person name="Chapman S.B."/>
            <person name="Priest M."/>
            <person name="Young S.K."/>
            <person name="Wortman J."/>
            <person name="Nusbaum C."/>
            <person name="Birren B."/>
        </authorList>
    </citation>
    <scope>NUCLEOTIDE SEQUENCE [LARGE SCALE GENOMIC DNA]</scope>
    <source>
        <strain evidence="3 4">CBS 102226</strain>
    </source>
</reference>
<keyword evidence="2" id="KW-1133">Transmembrane helix</keyword>